<reference evidence="1" key="1">
    <citation type="submission" date="2023-10" db="EMBL/GenBank/DDBJ databases">
        <authorList>
            <person name="Chen Y."/>
            <person name="Shah S."/>
            <person name="Dougan E. K."/>
            <person name="Thang M."/>
            <person name="Chan C."/>
        </authorList>
    </citation>
    <scope>NUCLEOTIDE SEQUENCE [LARGE SCALE GENOMIC DNA]</scope>
</reference>
<organism evidence="1 2">
    <name type="scientific">Prorocentrum cordatum</name>
    <dbReference type="NCBI Taxonomy" id="2364126"/>
    <lineage>
        <taxon>Eukaryota</taxon>
        <taxon>Sar</taxon>
        <taxon>Alveolata</taxon>
        <taxon>Dinophyceae</taxon>
        <taxon>Prorocentrales</taxon>
        <taxon>Prorocentraceae</taxon>
        <taxon>Prorocentrum</taxon>
    </lineage>
</organism>
<gene>
    <name evidence="1" type="ORF">PCOR1329_LOCUS74726</name>
</gene>
<dbReference type="SUPFAM" id="SSF56219">
    <property type="entry name" value="DNase I-like"/>
    <property type="match status" value="1"/>
</dbReference>
<dbReference type="Gene3D" id="3.60.10.10">
    <property type="entry name" value="Endonuclease/exonuclease/phosphatase"/>
    <property type="match status" value="1"/>
</dbReference>
<dbReference type="InterPro" id="IPR036691">
    <property type="entry name" value="Endo/exonu/phosph_ase_sf"/>
</dbReference>
<comment type="caution">
    <text evidence="1">The sequence shown here is derived from an EMBL/GenBank/DDBJ whole genome shotgun (WGS) entry which is preliminary data.</text>
</comment>
<dbReference type="EMBL" id="CAUYUJ010020155">
    <property type="protein sequence ID" value="CAK0896190.1"/>
    <property type="molecule type" value="Genomic_DNA"/>
</dbReference>
<accession>A0ABN9X9K9</accession>
<dbReference type="Proteomes" id="UP001189429">
    <property type="component" value="Unassembled WGS sequence"/>
</dbReference>
<proteinExistence type="predicted"/>
<evidence type="ECO:0008006" key="3">
    <source>
        <dbReference type="Google" id="ProtNLM"/>
    </source>
</evidence>
<feature type="non-terminal residue" evidence="1">
    <location>
        <position position="613"/>
    </location>
</feature>
<keyword evidence="2" id="KW-1185">Reference proteome</keyword>
<name>A0ABN9X9K9_9DINO</name>
<protein>
    <recommendedName>
        <fullName evidence="3">Endonuclease/exonuclease/phosphatase domain-containing protein</fullName>
    </recommendedName>
</protein>
<sequence length="613" mass="70179">MVATTTSSRRRSPHHVQETLRDDYRLHWIACSKLLDPPPLITMPFLFPNNPQPHFIETHAPSINFAKFTNPDSLAFYVTFVMMGNPATYHMPLPTGHHLTDPFKHLRKLEFADLNYTICAHPENISLLVYFIPTLQMNLYTHIVNFDKLPTPAFLRAVRPTSTLRCLGLLLTPRAHHHPRLIGNPVSLPTPLPTDRSFFKHFKHYRMLGHQPADSNYAICANPEVLSLLVYFVTPLKMKFWQNIANFDLLPTPALLRASLKPITILGWSPFSLKGEPGRLDLISDTCRSYQAILCVGTKIRQRTPDTPHHVDESLHHDWVHFGWGRGAHTNSSAGCSVALAKRHFRRSDIVKILHPPTPDLRGRAGAVEVHRGPLRLRFVTAYFPPRPNGPGQHRAWRHGCQRLWSWVLTAVHDVPSRVTPILFTDLNQGLGRRARQPFTDTSIGPHQGGDETEFGRHVHDQMLRYELTAYNTHADAGYTYYGPNRSRSRIDYFIGPDNVTEIIKYIRLNWKIHSILRCLHHVPDHIPMAMQLKVPVSSGSPLQHHIPWDWGLLAAGLQVGHQRATFIQDVATTIESHREAFRVIKMDQYPTRHNALLAHITRERSRKYCTKE</sequence>
<evidence type="ECO:0000313" key="1">
    <source>
        <dbReference type="EMBL" id="CAK0896190.1"/>
    </source>
</evidence>
<evidence type="ECO:0000313" key="2">
    <source>
        <dbReference type="Proteomes" id="UP001189429"/>
    </source>
</evidence>